<dbReference type="GeneID" id="13827876"/>
<dbReference type="KEGG" id="vg:13827876"/>
<reference evidence="1 2" key="1">
    <citation type="journal article" date="2012" name="FEMS Microbiol. Lett.">
        <title>Characterization of an endolysin, LysBPS13, from a Bacillus cereus bacteriophage.</title>
        <authorList>
            <person name="Park J."/>
            <person name="Yun J."/>
            <person name="Lim J.A."/>
            <person name="Kang D.H."/>
            <person name="Ryu S."/>
        </authorList>
    </citation>
    <scope>NUCLEOTIDE SEQUENCE [LARGE SCALE GENOMIC DNA]</scope>
</reference>
<organism evidence="1 2">
    <name type="scientific">Bacillus phage BPS13</name>
    <dbReference type="NCBI Taxonomy" id="1136731"/>
    <lineage>
        <taxon>Viruses</taxon>
        <taxon>Duplodnaviria</taxon>
        <taxon>Heunggongvirae</taxon>
        <taxon>Uroviricota</taxon>
        <taxon>Caudoviricetes</taxon>
        <taxon>Herelleviridae</taxon>
        <taxon>Bastillevirinae</taxon>
        <taxon>Wphvirus</taxon>
        <taxon>Wphvirus BPS13</taxon>
    </lineage>
</organism>
<sequence>MNEIQRVIHMYEADELTKEEAHDAIGHIVVEHMPVMWDLDTVMDFDK</sequence>
<protein>
    <submittedName>
        <fullName evidence="1">Uncharacterized protein</fullName>
    </submittedName>
</protein>
<accession>J9PV33</accession>
<dbReference type="Proteomes" id="UP000006287">
    <property type="component" value="Segment"/>
</dbReference>
<dbReference type="EMBL" id="JN654439">
    <property type="protein sequence ID" value="AEZ50360.1"/>
    <property type="molecule type" value="Genomic_DNA"/>
</dbReference>
<evidence type="ECO:0000313" key="2">
    <source>
        <dbReference type="Proteomes" id="UP000006287"/>
    </source>
</evidence>
<dbReference type="RefSeq" id="YP_006907740.1">
    <property type="nucleotide sequence ID" value="NC_018857.1"/>
</dbReference>
<gene>
    <name evidence="1" type="ORF">BPS13_0181</name>
</gene>
<keyword evidence="2" id="KW-1185">Reference proteome</keyword>
<name>J9PV33_9CAUD</name>
<evidence type="ECO:0000313" key="1">
    <source>
        <dbReference type="EMBL" id="AEZ50360.1"/>
    </source>
</evidence>
<proteinExistence type="predicted"/>